<comment type="caution">
    <text evidence="2">The sequence shown here is derived from an EMBL/GenBank/DDBJ whole genome shotgun (WGS) entry which is preliminary data.</text>
</comment>
<feature type="chain" id="PRO_5016426337" evidence="1">
    <location>
        <begin position="23"/>
        <end position="363"/>
    </location>
</feature>
<keyword evidence="1" id="KW-0732">Signal</keyword>
<protein>
    <submittedName>
        <fullName evidence="2">Uncharacterized protein</fullName>
    </submittedName>
</protein>
<proteinExistence type="predicted"/>
<dbReference type="Proteomes" id="UP000249016">
    <property type="component" value="Unassembled WGS sequence"/>
</dbReference>
<name>A0A327NL95_9BACT</name>
<gene>
    <name evidence="2" type="ORF">HMF3257_21870</name>
</gene>
<organism evidence="2 3">
    <name type="scientific">Spirosoma telluris</name>
    <dbReference type="NCBI Taxonomy" id="2183553"/>
    <lineage>
        <taxon>Bacteria</taxon>
        <taxon>Pseudomonadati</taxon>
        <taxon>Bacteroidota</taxon>
        <taxon>Cytophagia</taxon>
        <taxon>Cytophagales</taxon>
        <taxon>Cytophagaceae</taxon>
        <taxon>Spirosoma</taxon>
    </lineage>
</organism>
<keyword evidence="3" id="KW-1185">Reference proteome</keyword>
<sequence length="363" mass="41377">MKPYYRLVLLIWAVCVAPVVVAQDSTQNSALKQKKKIAADTNRQPSLFDLDRELEFTLTTNLRVLTKDRGDKPATHAAVLTYKNGSELDTLPLTLKVRGNFRRNKVNCTFPPLLIDLPKKKVKKTLFAHQNKLKLITHCQVDEWVVREYLVYKLYNLLSDLSFRAQLARVTYADSLGKREPETHWAFLLEDESDLAKRNNVKLNTMKQIGMGYADSLGMATVAVFEYMIGNTDWSVPYLHNIRLFADGVTSSLPVPYDFDHAGIVEASYAKPAEQLGLSSVRERVYRGPNYSMPIFQKVIDKFNQVKPQFYALYENDSRLSKTYVKRTVKYLDDFYALINKPASVKAIFSQNVSSGVVIKGLK</sequence>
<dbReference type="OrthoDB" id="662693at2"/>
<dbReference type="EMBL" id="QLII01000001">
    <property type="protein sequence ID" value="RAI76171.1"/>
    <property type="molecule type" value="Genomic_DNA"/>
</dbReference>
<dbReference type="AlphaFoldDB" id="A0A327NL95"/>
<accession>A0A327NL95</accession>
<evidence type="ECO:0000313" key="2">
    <source>
        <dbReference type="EMBL" id="RAI76171.1"/>
    </source>
</evidence>
<evidence type="ECO:0000256" key="1">
    <source>
        <dbReference type="SAM" id="SignalP"/>
    </source>
</evidence>
<dbReference type="RefSeq" id="WP_111345464.1">
    <property type="nucleotide sequence ID" value="NZ_QLII01000001.1"/>
</dbReference>
<feature type="signal peptide" evidence="1">
    <location>
        <begin position="1"/>
        <end position="22"/>
    </location>
</feature>
<evidence type="ECO:0000313" key="3">
    <source>
        <dbReference type="Proteomes" id="UP000249016"/>
    </source>
</evidence>
<reference evidence="2 3" key="1">
    <citation type="submission" date="2018-06" db="EMBL/GenBank/DDBJ databases">
        <title>Spirosoma sp. HMF3257 Genome sequencing and assembly.</title>
        <authorList>
            <person name="Kang H."/>
            <person name="Cha I."/>
            <person name="Kim H."/>
            <person name="Kang J."/>
            <person name="Joh K."/>
        </authorList>
    </citation>
    <scope>NUCLEOTIDE SEQUENCE [LARGE SCALE GENOMIC DNA]</scope>
    <source>
        <strain evidence="2 3">HMF3257</strain>
    </source>
</reference>